<dbReference type="RefSeq" id="WP_124327747.1">
    <property type="nucleotide sequence ID" value="NZ_BEXT01000001.1"/>
</dbReference>
<name>A0A401FTL2_9BACT</name>
<dbReference type="InterPro" id="IPR007698">
    <property type="entry name" value="AlaDH/PNT_NAD(H)-bd"/>
</dbReference>
<dbReference type="AlphaFoldDB" id="A0A401FTL2"/>
<dbReference type="SMART" id="SM01003">
    <property type="entry name" value="AlaDh_PNT_N"/>
    <property type="match status" value="1"/>
</dbReference>
<sequence>MKIGIRKEDKSVWERRVPFVPADIRALREEGLDIAVQASDQRAFSDEEFSREGIPVQDDLEDCDLIFGIKEIPKAVFEAGKQYVFFSHVIKGQPCNMPMLKRMMEQGVTLFDYERIVDEQNRRLIFFGRHAGLAGMINSLWALGKRLEAEEIPNPFGVLRQARDYHDLAEAKAGIQAVGKMIREQGLPAAIHPLIVGITGYGNVSKGAQEILDLLPVREIQPEEVSAVAADLLSPKKAVFKVVFREEHCVRPKDPDAAFDLQDYYKNGREKYDSCFEPHLKHLSLLVNCIYWDDRYPRLITLETCQQMWAGGKFPGLRVIGDISCDPGGAIQCTVASTDPGNPVYVYLPETGERQDGFEGHGPVIMAVDILPTEIPRESSVYFSSVLKGFIRNFAEADFTVPFEALNVLPELKRSVILYQGRLTPDYGYLRKYL</sequence>
<evidence type="ECO:0000256" key="1">
    <source>
        <dbReference type="ARBA" id="ARBA00023002"/>
    </source>
</evidence>
<dbReference type="InterPro" id="IPR051168">
    <property type="entry name" value="AASS"/>
</dbReference>
<dbReference type="Pfam" id="PF01262">
    <property type="entry name" value="AlaDh_PNT_C"/>
    <property type="match status" value="1"/>
</dbReference>
<dbReference type="Pfam" id="PF05222">
    <property type="entry name" value="AlaDh_PNT_N"/>
    <property type="match status" value="1"/>
</dbReference>
<dbReference type="PANTHER" id="PTHR11133:SF22">
    <property type="entry name" value="ALPHA-AMINOADIPIC SEMIALDEHYDE SYNTHASE, MITOCHONDRIAL"/>
    <property type="match status" value="1"/>
</dbReference>
<evidence type="ECO:0000259" key="2">
    <source>
        <dbReference type="SMART" id="SM01002"/>
    </source>
</evidence>
<accession>A0A401FTL2</accession>
<gene>
    <name evidence="4" type="ORF">DENIS_1263</name>
</gene>
<dbReference type="Gene3D" id="3.40.50.720">
    <property type="entry name" value="NAD(P)-binding Rossmann-like Domain"/>
    <property type="match status" value="2"/>
</dbReference>
<evidence type="ECO:0008006" key="6">
    <source>
        <dbReference type="Google" id="ProtNLM"/>
    </source>
</evidence>
<keyword evidence="1" id="KW-0560">Oxidoreductase</keyword>
<keyword evidence="5" id="KW-1185">Reference proteome</keyword>
<dbReference type="OrthoDB" id="502334at2"/>
<proteinExistence type="predicted"/>
<protein>
    <recommendedName>
        <fullName evidence="6">Alanine dehydrogenase/pyridine nucleotide transhydrogenase N-terminal domain-containing protein</fullName>
    </recommendedName>
</protein>
<dbReference type="PANTHER" id="PTHR11133">
    <property type="entry name" value="SACCHAROPINE DEHYDROGENASE"/>
    <property type="match status" value="1"/>
</dbReference>
<dbReference type="GO" id="GO:0004753">
    <property type="term" value="F:saccharopine dehydrogenase activity"/>
    <property type="evidence" value="ECO:0007669"/>
    <property type="project" value="TreeGrafter"/>
</dbReference>
<dbReference type="Proteomes" id="UP000288096">
    <property type="component" value="Unassembled WGS sequence"/>
</dbReference>
<dbReference type="GO" id="GO:0005737">
    <property type="term" value="C:cytoplasm"/>
    <property type="evidence" value="ECO:0007669"/>
    <property type="project" value="TreeGrafter"/>
</dbReference>
<organism evidence="4 5">
    <name type="scientific">Desulfonema ishimotonii</name>
    <dbReference type="NCBI Taxonomy" id="45657"/>
    <lineage>
        <taxon>Bacteria</taxon>
        <taxon>Pseudomonadati</taxon>
        <taxon>Thermodesulfobacteriota</taxon>
        <taxon>Desulfobacteria</taxon>
        <taxon>Desulfobacterales</taxon>
        <taxon>Desulfococcaceae</taxon>
        <taxon>Desulfonema</taxon>
    </lineage>
</organism>
<dbReference type="SUPFAM" id="SSF52283">
    <property type="entry name" value="Formate/glycerate dehydrogenase catalytic domain-like"/>
    <property type="match status" value="1"/>
</dbReference>
<dbReference type="EMBL" id="BEXT01000001">
    <property type="protein sequence ID" value="GBC60312.1"/>
    <property type="molecule type" value="Genomic_DNA"/>
</dbReference>
<comment type="caution">
    <text evidence="4">The sequence shown here is derived from an EMBL/GenBank/DDBJ whole genome shotgun (WGS) entry which is preliminary data.</text>
</comment>
<reference evidence="5" key="2">
    <citation type="submission" date="2019-01" db="EMBL/GenBank/DDBJ databases">
        <title>Genome sequence of Desulfonema ishimotonii strain Tokyo 01.</title>
        <authorList>
            <person name="Fukui M."/>
        </authorList>
    </citation>
    <scope>NUCLEOTIDE SEQUENCE [LARGE SCALE GENOMIC DNA]</scope>
    <source>
        <strain evidence="5">Tokyo 01</strain>
    </source>
</reference>
<dbReference type="SMART" id="SM01002">
    <property type="entry name" value="AlaDh_PNT_C"/>
    <property type="match status" value="1"/>
</dbReference>
<feature type="domain" description="Alanine dehydrogenase/pyridine nucleotide transhydrogenase NAD(H)-binding" evidence="2">
    <location>
        <begin position="181"/>
        <end position="367"/>
    </location>
</feature>
<dbReference type="GO" id="GO:0019878">
    <property type="term" value="P:lysine biosynthetic process via aminoadipic acid"/>
    <property type="evidence" value="ECO:0007669"/>
    <property type="project" value="TreeGrafter"/>
</dbReference>
<feature type="domain" description="Alanine dehydrogenase/pyridine nucleotide transhydrogenase N-terminal" evidence="3">
    <location>
        <begin position="4"/>
        <end position="134"/>
    </location>
</feature>
<evidence type="ECO:0000313" key="5">
    <source>
        <dbReference type="Proteomes" id="UP000288096"/>
    </source>
</evidence>
<reference evidence="5" key="1">
    <citation type="submission" date="2017-11" db="EMBL/GenBank/DDBJ databases">
        <authorList>
            <person name="Watanabe M."/>
            <person name="Kojima H."/>
        </authorList>
    </citation>
    <scope>NUCLEOTIDE SEQUENCE [LARGE SCALE GENOMIC DNA]</scope>
    <source>
        <strain evidence="5">Tokyo 01</strain>
    </source>
</reference>
<evidence type="ECO:0000259" key="3">
    <source>
        <dbReference type="SMART" id="SM01003"/>
    </source>
</evidence>
<dbReference type="InterPro" id="IPR007886">
    <property type="entry name" value="AlaDH/PNT_N"/>
</dbReference>
<evidence type="ECO:0000313" key="4">
    <source>
        <dbReference type="EMBL" id="GBC60312.1"/>
    </source>
</evidence>